<organism evidence="2 3">
    <name type="scientific">Carpediemonas membranifera</name>
    <dbReference type="NCBI Taxonomy" id="201153"/>
    <lineage>
        <taxon>Eukaryota</taxon>
        <taxon>Metamonada</taxon>
        <taxon>Carpediemonas-like organisms</taxon>
        <taxon>Carpediemonas</taxon>
    </lineage>
</organism>
<dbReference type="Proteomes" id="UP000717585">
    <property type="component" value="Unassembled WGS sequence"/>
</dbReference>
<name>A0A8J6AXD6_9EUKA</name>
<evidence type="ECO:0000313" key="3">
    <source>
        <dbReference type="Proteomes" id="UP000717585"/>
    </source>
</evidence>
<gene>
    <name evidence="2" type="ORF">J8273_8925</name>
</gene>
<protein>
    <submittedName>
        <fullName evidence="2">Uncharacterized protein</fullName>
    </submittedName>
</protein>
<dbReference type="EMBL" id="JAHDYR010000069">
    <property type="protein sequence ID" value="KAG9389629.1"/>
    <property type="molecule type" value="Genomic_DNA"/>
</dbReference>
<accession>A0A8J6AXD6</accession>
<keyword evidence="3" id="KW-1185">Reference proteome</keyword>
<dbReference type="AlphaFoldDB" id="A0A8J6AXD6"/>
<feature type="region of interest" description="Disordered" evidence="1">
    <location>
        <begin position="144"/>
        <end position="172"/>
    </location>
</feature>
<evidence type="ECO:0000313" key="2">
    <source>
        <dbReference type="EMBL" id="KAG9389629.1"/>
    </source>
</evidence>
<comment type="caution">
    <text evidence="2">The sequence shown here is derived from an EMBL/GenBank/DDBJ whole genome shotgun (WGS) entry which is preliminary data.</text>
</comment>
<proteinExistence type="predicted"/>
<evidence type="ECO:0000256" key="1">
    <source>
        <dbReference type="SAM" id="MobiDB-lite"/>
    </source>
</evidence>
<sequence length="172" mass="18773">MERLQKANRPIPQAIADQASKITQARADILINEPLLRNGRPLVIEVTVGKSDSDSFIQKKKDQYADYNVDVIVVALTPTGSHIESAARSLVEIGQEICTITGAECFTDRRARSVLAIALMGWLLKKSFELRKAHRLLHLATSVINPPHLPPPPPTAAIQRSQRGGASAPRNG</sequence>
<reference evidence="2" key="1">
    <citation type="submission" date="2021-05" db="EMBL/GenBank/DDBJ databases">
        <title>A free-living protist that lacks canonical eukaryotic 1 DNA replication and segregation systems.</title>
        <authorList>
            <person name="Salas-Leiva D.E."/>
            <person name="Tromer E.C."/>
            <person name="Curtis B.A."/>
            <person name="Jerlstrom-Hultqvist J."/>
            <person name="Kolisko M."/>
            <person name="Yi Z."/>
            <person name="Salas-Leiva J.S."/>
            <person name="Gallot-Lavallee L."/>
            <person name="Kops G.J.P.L."/>
            <person name="Archibald J.M."/>
            <person name="Simpson A.G.B."/>
            <person name="Roger A.J."/>
        </authorList>
    </citation>
    <scope>NUCLEOTIDE SEQUENCE</scope>
    <source>
        <strain evidence="2">BICM</strain>
    </source>
</reference>